<keyword evidence="5 8" id="KW-1133">Transmembrane helix</keyword>
<evidence type="ECO:0000259" key="9">
    <source>
        <dbReference type="PROSITE" id="PS50850"/>
    </source>
</evidence>
<evidence type="ECO:0000256" key="6">
    <source>
        <dbReference type="ARBA" id="ARBA00023136"/>
    </source>
</evidence>
<name>A0ABT4I6Q4_9ACTO</name>
<dbReference type="EMBL" id="JAPTMY010000008">
    <property type="protein sequence ID" value="MCZ0857407.1"/>
    <property type="molecule type" value="Genomic_DNA"/>
</dbReference>
<feature type="compositionally biased region" description="Low complexity" evidence="7">
    <location>
        <begin position="206"/>
        <end position="221"/>
    </location>
</feature>
<comment type="similarity">
    <text evidence="2">Belongs to the major facilitator superfamily.</text>
</comment>
<feature type="region of interest" description="Disordered" evidence="7">
    <location>
        <begin position="168"/>
        <end position="221"/>
    </location>
</feature>
<comment type="caution">
    <text evidence="10">The sequence shown here is derived from an EMBL/GenBank/DDBJ whole genome shotgun (WGS) entry which is preliminary data.</text>
</comment>
<accession>A0ABT4I6Q4</accession>
<dbReference type="PROSITE" id="PS50850">
    <property type="entry name" value="MFS"/>
    <property type="match status" value="1"/>
</dbReference>
<keyword evidence="6 8" id="KW-0472">Membrane</keyword>
<dbReference type="InterPro" id="IPR011701">
    <property type="entry name" value="MFS"/>
</dbReference>
<sequence>MPETQVAGTSNRKYWFTAALLCLSYFVLGFSLFAQAQFKPALAIQWSTTIEGVFSAIAWMMVGRLVAYPLAGPVADRVSRRLGAIIGAVLLAVSFLGIILVGSPTLGLVMCVVAGMGNGFLDPAVYPALSEIFPAKAHTANLFLKFAILVAQFLLPLLIGWTGGDRSTTAGSGSSTSAPPCSSPWLSSAWRSPPSRRTRPRPPSPRTAAPRAEPASARPWS</sequence>
<evidence type="ECO:0000256" key="2">
    <source>
        <dbReference type="ARBA" id="ARBA00008335"/>
    </source>
</evidence>
<dbReference type="RefSeq" id="WP_268917004.1">
    <property type="nucleotide sequence ID" value="NZ_JAPTMY010000008.1"/>
</dbReference>
<evidence type="ECO:0000256" key="1">
    <source>
        <dbReference type="ARBA" id="ARBA00004651"/>
    </source>
</evidence>
<evidence type="ECO:0000313" key="10">
    <source>
        <dbReference type="EMBL" id="MCZ0857407.1"/>
    </source>
</evidence>
<evidence type="ECO:0000313" key="11">
    <source>
        <dbReference type="Proteomes" id="UP001072034"/>
    </source>
</evidence>
<feature type="transmembrane region" description="Helical" evidence="8">
    <location>
        <begin position="14"/>
        <end position="33"/>
    </location>
</feature>
<evidence type="ECO:0000256" key="8">
    <source>
        <dbReference type="SAM" id="Phobius"/>
    </source>
</evidence>
<dbReference type="InterPro" id="IPR020846">
    <property type="entry name" value="MFS_dom"/>
</dbReference>
<evidence type="ECO:0000256" key="4">
    <source>
        <dbReference type="ARBA" id="ARBA00022692"/>
    </source>
</evidence>
<dbReference type="PANTHER" id="PTHR23514:SF3">
    <property type="entry name" value="BYPASS OF STOP CODON PROTEIN 6"/>
    <property type="match status" value="1"/>
</dbReference>
<protein>
    <submittedName>
        <fullName evidence="10">MFS transporter</fullName>
    </submittedName>
</protein>
<evidence type="ECO:0000256" key="7">
    <source>
        <dbReference type="SAM" id="MobiDB-lite"/>
    </source>
</evidence>
<evidence type="ECO:0000256" key="5">
    <source>
        <dbReference type="ARBA" id="ARBA00022989"/>
    </source>
</evidence>
<feature type="transmembrane region" description="Helical" evidence="8">
    <location>
        <begin position="142"/>
        <end position="161"/>
    </location>
</feature>
<gene>
    <name evidence="10" type="ORF">OHJ16_05035</name>
</gene>
<dbReference type="Pfam" id="PF07690">
    <property type="entry name" value="MFS_1"/>
    <property type="match status" value="1"/>
</dbReference>
<keyword evidence="3" id="KW-0813">Transport</keyword>
<feature type="transmembrane region" description="Helical" evidence="8">
    <location>
        <begin position="82"/>
        <end position="101"/>
    </location>
</feature>
<dbReference type="Gene3D" id="1.20.1250.20">
    <property type="entry name" value="MFS general substrate transporter like domains"/>
    <property type="match status" value="1"/>
</dbReference>
<feature type="transmembrane region" description="Helical" evidence="8">
    <location>
        <begin position="107"/>
        <end position="130"/>
    </location>
</feature>
<reference evidence="10" key="1">
    <citation type="submission" date="2022-10" db="EMBL/GenBank/DDBJ databases">
        <title>Genome sequence of Actinomyces israelii ATCC 10048.</title>
        <authorList>
            <person name="Watt R.M."/>
            <person name="Tong W.M."/>
        </authorList>
    </citation>
    <scope>NUCLEOTIDE SEQUENCE</scope>
    <source>
        <strain evidence="10">ATCC 10048</strain>
    </source>
</reference>
<feature type="domain" description="Major facilitator superfamily (MFS) profile" evidence="9">
    <location>
        <begin position="17"/>
        <end position="221"/>
    </location>
</feature>
<dbReference type="InterPro" id="IPR051788">
    <property type="entry name" value="MFS_Transporter"/>
</dbReference>
<dbReference type="Proteomes" id="UP001072034">
    <property type="component" value="Unassembled WGS sequence"/>
</dbReference>
<comment type="subcellular location">
    <subcellularLocation>
        <location evidence="1">Cell membrane</location>
        <topology evidence="1">Multi-pass membrane protein</topology>
    </subcellularLocation>
</comment>
<keyword evidence="11" id="KW-1185">Reference proteome</keyword>
<dbReference type="SUPFAM" id="SSF103473">
    <property type="entry name" value="MFS general substrate transporter"/>
    <property type="match status" value="1"/>
</dbReference>
<proteinExistence type="inferred from homology"/>
<dbReference type="PANTHER" id="PTHR23514">
    <property type="entry name" value="BYPASS OF STOP CODON PROTEIN 6"/>
    <property type="match status" value="1"/>
</dbReference>
<evidence type="ECO:0000256" key="3">
    <source>
        <dbReference type="ARBA" id="ARBA00022448"/>
    </source>
</evidence>
<dbReference type="InterPro" id="IPR036259">
    <property type="entry name" value="MFS_trans_sf"/>
</dbReference>
<keyword evidence="4 8" id="KW-0812">Transmembrane</keyword>
<organism evidence="10 11">
    <name type="scientific">Actinomyces israelii</name>
    <dbReference type="NCBI Taxonomy" id="1659"/>
    <lineage>
        <taxon>Bacteria</taxon>
        <taxon>Bacillati</taxon>
        <taxon>Actinomycetota</taxon>
        <taxon>Actinomycetes</taxon>
        <taxon>Actinomycetales</taxon>
        <taxon>Actinomycetaceae</taxon>
        <taxon>Actinomyces</taxon>
    </lineage>
</organism>
<feature type="compositionally biased region" description="Low complexity" evidence="7">
    <location>
        <begin position="168"/>
        <end position="193"/>
    </location>
</feature>